<evidence type="ECO:0000313" key="3">
    <source>
        <dbReference type="EMBL" id="CAL1239732.1"/>
    </source>
</evidence>
<dbReference type="InterPro" id="IPR053176">
    <property type="entry name" value="T6SS_TssE1-like"/>
</dbReference>
<sequence length="166" mass="18421">MAEPAPKDRLQPSLLDRLTDDAPEQRQEDRDKRVLTLRGLRQSVVRDLSWLLNSTGLEAAVNLEAYPEVAHSVLNYGIPVLAGRVLAGLDSVTLERRIRQAVLAFEPRLLPHSVKIGVVASDTMSQTALVFTLEGELWAQPLPLHLYIRTEVDLETGHARITDLSG</sequence>
<reference evidence="3 4" key="1">
    <citation type="submission" date="2024-04" db="EMBL/GenBank/DDBJ databases">
        <authorList>
            <person name="Cremers G."/>
        </authorList>
    </citation>
    <scope>NUCLEOTIDE SEQUENCE [LARGE SCALE GENOMIC DNA]</scope>
    <source>
        <strain evidence="3">MeCH1-AG</strain>
    </source>
</reference>
<dbReference type="SUPFAM" id="SSF160719">
    <property type="entry name" value="gpW/gp25-like"/>
    <property type="match status" value="1"/>
</dbReference>
<evidence type="ECO:0000256" key="1">
    <source>
        <dbReference type="SAM" id="MobiDB-lite"/>
    </source>
</evidence>
<keyword evidence="4" id="KW-1185">Reference proteome</keyword>
<dbReference type="Proteomes" id="UP001497493">
    <property type="component" value="Chromosome"/>
</dbReference>
<dbReference type="Pfam" id="PF04965">
    <property type="entry name" value="GPW_gp25"/>
    <property type="match status" value="1"/>
</dbReference>
<evidence type="ECO:0000259" key="2">
    <source>
        <dbReference type="Pfam" id="PF04965"/>
    </source>
</evidence>
<dbReference type="RefSeq" id="WP_348759270.1">
    <property type="nucleotide sequence ID" value="NZ_OZ026884.1"/>
</dbReference>
<dbReference type="InterPro" id="IPR017737">
    <property type="entry name" value="TssE1-like"/>
</dbReference>
<feature type="region of interest" description="Disordered" evidence="1">
    <location>
        <begin position="1"/>
        <end position="29"/>
    </location>
</feature>
<dbReference type="EMBL" id="OZ026884">
    <property type="protein sequence ID" value="CAL1239732.1"/>
    <property type="molecule type" value="Genomic_DNA"/>
</dbReference>
<name>A0ABP1C690_9GAMM</name>
<accession>A0ABP1C690</accession>
<feature type="compositionally biased region" description="Basic and acidic residues" evidence="1">
    <location>
        <begin position="1"/>
        <end position="10"/>
    </location>
</feature>
<organism evidence="3 4">
    <name type="scientific">Candidatus Methylocalor cossyra</name>
    <dbReference type="NCBI Taxonomy" id="3108543"/>
    <lineage>
        <taxon>Bacteria</taxon>
        <taxon>Pseudomonadati</taxon>
        <taxon>Pseudomonadota</taxon>
        <taxon>Gammaproteobacteria</taxon>
        <taxon>Methylococcales</taxon>
        <taxon>Methylococcaceae</taxon>
        <taxon>Candidatus Methylocalor</taxon>
    </lineage>
</organism>
<dbReference type="PANTHER" id="PTHR38595">
    <property type="entry name" value="CYTOPLASMIC PROTEIN-RELATED"/>
    <property type="match status" value="1"/>
</dbReference>
<protein>
    <submittedName>
        <fullName evidence="3">Type VI secretion system lysozyme-related protein</fullName>
    </submittedName>
</protein>
<dbReference type="PANTHER" id="PTHR38595:SF1">
    <property type="entry name" value="TYPE VI SECRETION SYSTEM COMPONENT TSSE1"/>
    <property type="match status" value="1"/>
</dbReference>
<feature type="compositionally biased region" description="Basic and acidic residues" evidence="1">
    <location>
        <begin position="17"/>
        <end position="29"/>
    </location>
</feature>
<dbReference type="InterPro" id="IPR007048">
    <property type="entry name" value="IraD/Gp25-like"/>
</dbReference>
<feature type="domain" description="IraD/Gp25-like" evidence="2">
    <location>
        <begin position="40"/>
        <end position="141"/>
    </location>
</feature>
<gene>
    <name evidence="3" type="ORF">MECH1_V1_0956</name>
</gene>
<proteinExistence type="predicted"/>
<evidence type="ECO:0000313" key="4">
    <source>
        <dbReference type="Proteomes" id="UP001497493"/>
    </source>
</evidence>
<dbReference type="NCBIfam" id="TIGR03357">
    <property type="entry name" value="VI_zyme"/>
    <property type="match status" value="1"/>
</dbReference>